<proteinExistence type="predicted"/>
<keyword evidence="2" id="KW-1185">Reference proteome</keyword>
<dbReference type="EMBL" id="BTGC01000008">
    <property type="protein sequence ID" value="GMM51786.1"/>
    <property type="molecule type" value="Genomic_DNA"/>
</dbReference>
<evidence type="ECO:0000313" key="2">
    <source>
        <dbReference type="Proteomes" id="UP001362899"/>
    </source>
</evidence>
<gene>
    <name evidence="1" type="ORF">DASB73_027490</name>
</gene>
<dbReference type="Proteomes" id="UP001362899">
    <property type="component" value="Unassembled WGS sequence"/>
</dbReference>
<comment type="caution">
    <text evidence="1">The sequence shown here is derived from an EMBL/GenBank/DDBJ whole genome shotgun (WGS) entry which is preliminary data.</text>
</comment>
<organism evidence="1 2">
    <name type="scientific">Starmerella bacillaris</name>
    <name type="common">Yeast</name>
    <name type="synonym">Candida zemplinina</name>
    <dbReference type="NCBI Taxonomy" id="1247836"/>
    <lineage>
        <taxon>Eukaryota</taxon>
        <taxon>Fungi</taxon>
        <taxon>Dikarya</taxon>
        <taxon>Ascomycota</taxon>
        <taxon>Saccharomycotina</taxon>
        <taxon>Dipodascomycetes</taxon>
        <taxon>Dipodascales</taxon>
        <taxon>Trichomonascaceae</taxon>
        <taxon>Starmerella</taxon>
    </lineage>
</organism>
<protein>
    <submittedName>
        <fullName evidence="1">Uncharacterized protein</fullName>
    </submittedName>
</protein>
<dbReference type="AlphaFoldDB" id="A0AAV5RKU9"/>
<reference evidence="1 2" key="1">
    <citation type="journal article" date="2023" name="Elife">
        <title>Identification of key yeast species and microbe-microbe interactions impacting larval growth of Drosophila in the wild.</title>
        <authorList>
            <person name="Mure A."/>
            <person name="Sugiura Y."/>
            <person name="Maeda R."/>
            <person name="Honda K."/>
            <person name="Sakurai N."/>
            <person name="Takahashi Y."/>
            <person name="Watada M."/>
            <person name="Katoh T."/>
            <person name="Gotoh A."/>
            <person name="Gotoh Y."/>
            <person name="Taniguchi I."/>
            <person name="Nakamura K."/>
            <person name="Hayashi T."/>
            <person name="Katayama T."/>
            <person name="Uemura T."/>
            <person name="Hattori Y."/>
        </authorList>
    </citation>
    <scope>NUCLEOTIDE SEQUENCE [LARGE SCALE GENOMIC DNA]</scope>
    <source>
        <strain evidence="1 2">SB-73</strain>
    </source>
</reference>
<accession>A0AAV5RKU9</accession>
<sequence>MNADQCSQIYRYKLQAHLKPQTVLPNLQDNTLDVMITNKNSKEGSQRSVFLSIVASVNALACG</sequence>
<name>A0AAV5RKU9_STABA</name>
<evidence type="ECO:0000313" key="1">
    <source>
        <dbReference type="EMBL" id="GMM51786.1"/>
    </source>
</evidence>